<reference evidence="1" key="2">
    <citation type="journal article" date="2015" name="Fish Shellfish Immunol.">
        <title>Early steps in the European eel (Anguilla anguilla)-Vibrio vulnificus interaction in the gills: Role of the RtxA13 toxin.</title>
        <authorList>
            <person name="Callol A."/>
            <person name="Pajuelo D."/>
            <person name="Ebbesson L."/>
            <person name="Teles M."/>
            <person name="MacKenzie S."/>
            <person name="Amaro C."/>
        </authorList>
    </citation>
    <scope>NUCLEOTIDE SEQUENCE</scope>
</reference>
<organism evidence="1">
    <name type="scientific">Anguilla anguilla</name>
    <name type="common">European freshwater eel</name>
    <name type="synonym">Muraena anguilla</name>
    <dbReference type="NCBI Taxonomy" id="7936"/>
    <lineage>
        <taxon>Eukaryota</taxon>
        <taxon>Metazoa</taxon>
        <taxon>Chordata</taxon>
        <taxon>Craniata</taxon>
        <taxon>Vertebrata</taxon>
        <taxon>Euteleostomi</taxon>
        <taxon>Actinopterygii</taxon>
        <taxon>Neopterygii</taxon>
        <taxon>Teleostei</taxon>
        <taxon>Anguilliformes</taxon>
        <taxon>Anguillidae</taxon>
        <taxon>Anguilla</taxon>
    </lineage>
</organism>
<protein>
    <submittedName>
        <fullName evidence="1">Uncharacterized protein</fullName>
    </submittedName>
</protein>
<sequence>MNSIKIQCILSTKCVLITVHKRPMTNTDKYTETEIALFHGAGL</sequence>
<proteinExistence type="predicted"/>
<name>A0A0E9WTT4_ANGAN</name>
<reference evidence="1" key="1">
    <citation type="submission" date="2014-11" db="EMBL/GenBank/DDBJ databases">
        <authorList>
            <person name="Amaro Gonzalez C."/>
        </authorList>
    </citation>
    <scope>NUCLEOTIDE SEQUENCE</scope>
</reference>
<dbReference type="EMBL" id="GBXM01014810">
    <property type="protein sequence ID" value="JAH93767.1"/>
    <property type="molecule type" value="Transcribed_RNA"/>
</dbReference>
<dbReference type="AlphaFoldDB" id="A0A0E9WTT4"/>
<accession>A0A0E9WTT4</accession>
<evidence type="ECO:0000313" key="1">
    <source>
        <dbReference type="EMBL" id="JAH93767.1"/>
    </source>
</evidence>